<protein>
    <recommendedName>
        <fullName evidence="11">Malectin domain-containing protein</fullName>
    </recommendedName>
</protein>
<dbReference type="AlphaFoldDB" id="A0A852VE52"/>
<dbReference type="GO" id="GO:0030246">
    <property type="term" value="F:carbohydrate binding"/>
    <property type="evidence" value="ECO:0007669"/>
    <property type="project" value="InterPro"/>
</dbReference>
<evidence type="ECO:0000256" key="4">
    <source>
        <dbReference type="ARBA" id="ARBA00022729"/>
    </source>
</evidence>
<comment type="subcellular location">
    <subcellularLocation>
        <location evidence="1">Endoplasmic reticulum membrane</location>
        <topology evidence="1">Single-pass type I membrane protein</topology>
    </subcellularLocation>
</comment>
<evidence type="ECO:0000256" key="5">
    <source>
        <dbReference type="ARBA" id="ARBA00022824"/>
    </source>
</evidence>
<proteinExistence type="inferred from homology"/>
<evidence type="ECO:0000256" key="3">
    <source>
        <dbReference type="ARBA" id="ARBA00022692"/>
    </source>
</evidence>
<dbReference type="GO" id="GO:0016020">
    <property type="term" value="C:membrane"/>
    <property type="evidence" value="ECO:0007669"/>
    <property type="project" value="TreeGrafter"/>
</dbReference>
<keyword evidence="6 10" id="KW-1133">Transmembrane helix</keyword>
<name>A0A852VE52_9BACT</name>
<feature type="transmembrane region" description="Helical" evidence="10">
    <location>
        <begin position="178"/>
        <end position="197"/>
    </location>
</feature>
<keyword evidence="8" id="KW-0325">Glycoprotein</keyword>
<evidence type="ECO:0000313" key="12">
    <source>
        <dbReference type="EMBL" id="NYF88734.1"/>
    </source>
</evidence>
<keyword evidence="5" id="KW-0256">Endoplasmic reticulum</keyword>
<evidence type="ECO:0000256" key="9">
    <source>
        <dbReference type="ARBA" id="ARBA00023277"/>
    </source>
</evidence>
<reference evidence="12 13" key="1">
    <citation type="submission" date="2020-07" db="EMBL/GenBank/DDBJ databases">
        <title>Genomic Encyclopedia of Type Strains, Phase IV (KMG-V): Genome sequencing to study the core and pangenomes of soil and plant-associated prokaryotes.</title>
        <authorList>
            <person name="Whitman W."/>
        </authorList>
    </citation>
    <scope>NUCLEOTIDE SEQUENCE [LARGE SCALE GENOMIC DNA]</scope>
    <source>
        <strain evidence="12 13">M8UP22</strain>
    </source>
</reference>
<organism evidence="12 13">
    <name type="scientific">Tunturiibacter lichenicola</name>
    <dbReference type="NCBI Taxonomy" id="2051959"/>
    <lineage>
        <taxon>Bacteria</taxon>
        <taxon>Pseudomonadati</taxon>
        <taxon>Acidobacteriota</taxon>
        <taxon>Terriglobia</taxon>
        <taxon>Terriglobales</taxon>
        <taxon>Acidobacteriaceae</taxon>
        <taxon>Tunturiibacter</taxon>
    </lineage>
</organism>
<dbReference type="PANTHER" id="PTHR13460:SF0">
    <property type="entry name" value="MALECTIN"/>
    <property type="match status" value="1"/>
</dbReference>
<comment type="similarity">
    <text evidence="2">Belongs to the malectin family.</text>
</comment>
<evidence type="ECO:0000256" key="6">
    <source>
        <dbReference type="ARBA" id="ARBA00022989"/>
    </source>
</evidence>
<keyword evidence="7 10" id="KW-0472">Membrane</keyword>
<dbReference type="Proteomes" id="UP000564385">
    <property type="component" value="Unassembled WGS sequence"/>
</dbReference>
<dbReference type="InterPro" id="IPR021720">
    <property type="entry name" value="Malectin_dom"/>
</dbReference>
<evidence type="ECO:0000256" key="7">
    <source>
        <dbReference type="ARBA" id="ARBA00023136"/>
    </source>
</evidence>
<dbReference type="Pfam" id="PF11721">
    <property type="entry name" value="Malectin"/>
    <property type="match status" value="2"/>
</dbReference>
<dbReference type="InterPro" id="IPR039155">
    <property type="entry name" value="MLEC"/>
</dbReference>
<comment type="caution">
    <text evidence="12">The sequence shown here is derived from an EMBL/GenBank/DDBJ whole genome shotgun (WGS) entry which is preliminary data.</text>
</comment>
<evidence type="ECO:0000259" key="11">
    <source>
        <dbReference type="Pfam" id="PF11721"/>
    </source>
</evidence>
<evidence type="ECO:0000256" key="1">
    <source>
        <dbReference type="ARBA" id="ARBA00004115"/>
    </source>
</evidence>
<evidence type="ECO:0000256" key="2">
    <source>
        <dbReference type="ARBA" id="ARBA00009141"/>
    </source>
</evidence>
<sequence length="527" mass="58254">MIESPVSSTKTIHAERAELDAVLASEMFRRAPTLARILEYLCESQLRGETFIKEYEIATQVMGRSSDFDPQQDGSVRVNLHHLRKKLKQFYETEGADHTLWISLPIGQSLPSFVVQNPETDPSQTPSAETGATFSSVNHVLQATAATGEVPPQLQPGAAAPAESPVTAKSKPRTSASLFIALLSMALLGAAVTWLWFSRKAPDTPRPIMTDAAIRIGSGLSRPYQDTSGRTWNADVFFTGGNTFHRKLAQVGGATDPTIYQNGREGDFSYDIPLPRAAYEVHLYFAESFAHGEGFRAMNIFINDKRVEQLMDVTSDAGGFGIATGKIYTSVWPAADGKIHLQFKGITLTAFINAIEILPANGDTMRPIRQTTLPTYYYDPQGTVWAPDAWFHGGRTSQLTELFPELPLQGFYQHERFGNFSYSIPVVSNRTYSLTLYFQDAWFSHQPKGKGTPGMRRFDVTCNGMELIKQLDILEETKGAGFQITRHFTGVKPTSQGKLLLNFIPSQNFAMINAIVIEEEPVAPVSP</sequence>
<evidence type="ECO:0000256" key="10">
    <source>
        <dbReference type="SAM" id="Phobius"/>
    </source>
</evidence>
<dbReference type="EMBL" id="JACCCU010000001">
    <property type="protein sequence ID" value="NYF88734.1"/>
    <property type="molecule type" value="Genomic_DNA"/>
</dbReference>
<keyword evidence="4" id="KW-0732">Signal</keyword>
<feature type="domain" description="Malectin" evidence="11">
    <location>
        <begin position="214"/>
        <end position="340"/>
    </location>
</feature>
<keyword evidence="9" id="KW-0119">Carbohydrate metabolism</keyword>
<evidence type="ECO:0000256" key="8">
    <source>
        <dbReference type="ARBA" id="ARBA00023180"/>
    </source>
</evidence>
<gene>
    <name evidence="12" type="ORF">HDF08_000801</name>
</gene>
<dbReference type="Gene3D" id="2.60.120.430">
    <property type="entry name" value="Galactose-binding lectin"/>
    <property type="match status" value="2"/>
</dbReference>
<accession>A0A852VE52</accession>
<evidence type="ECO:0000313" key="13">
    <source>
        <dbReference type="Proteomes" id="UP000564385"/>
    </source>
</evidence>
<dbReference type="PANTHER" id="PTHR13460">
    <property type="match status" value="1"/>
</dbReference>
<feature type="domain" description="Malectin" evidence="11">
    <location>
        <begin position="379"/>
        <end position="484"/>
    </location>
</feature>
<keyword evidence="3 10" id="KW-0812">Transmembrane</keyword>